<name>A0ABU6IGY0_9ACTN</name>
<gene>
    <name evidence="4" type="ORF">VIN30_04525</name>
</gene>
<dbReference type="SUPFAM" id="SSF53448">
    <property type="entry name" value="Nucleotide-diphospho-sugar transferases"/>
    <property type="match status" value="1"/>
</dbReference>
<dbReference type="Proteomes" id="UP001349994">
    <property type="component" value="Unassembled WGS sequence"/>
</dbReference>
<evidence type="ECO:0000259" key="3">
    <source>
        <dbReference type="Pfam" id="PF00535"/>
    </source>
</evidence>
<keyword evidence="1 4" id="KW-0328">Glycosyltransferase</keyword>
<proteinExistence type="predicted"/>
<dbReference type="CDD" id="cd00761">
    <property type="entry name" value="Glyco_tranf_GTA_type"/>
    <property type="match status" value="1"/>
</dbReference>
<dbReference type="GO" id="GO:0016757">
    <property type="term" value="F:glycosyltransferase activity"/>
    <property type="evidence" value="ECO:0007669"/>
    <property type="project" value="UniProtKB-KW"/>
</dbReference>
<comment type="caution">
    <text evidence="4">The sequence shown here is derived from an EMBL/GenBank/DDBJ whole genome shotgun (WGS) entry which is preliminary data.</text>
</comment>
<organism evidence="4 5">
    <name type="scientific">Adlercreutzia wanghongyangiae</name>
    <dbReference type="NCBI Taxonomy" id="3111451"/>
    <lineage>
        <taxon>Bacteria</taxon>
        <taxon>Bacillati</taxon>
        <taxon>Actinomycetota</taxon>
        <taxon>Coriobacteriia</taxon>
        <taxon>Eggerthellales</taxon>
        <taxon>Eggerthellaceae</taxon>
        <taxon>Adlercreutzia</taxon>
    </lineage>
</organism>
<dbReference type="InterPro" id="IPR029044">
    <property type="entry name" value="Nucleotide-diphossugar_trans"/>
</dbReference>
<dbReference type="InterPro" id="IPR001173">
    <property type="entry name" value="Glyco_trans_2-like"/>
</dbReference>
<dbReference type="EMBL" id="JAYMFF010000007">
    <property type="protein sequence ID" value="MEC4175707.1"/>
    <property type="molecule type" value="Genomic_DNA"/>
</dbReference>
<evidence type="ECO:0000256" key="2">
    <source>
        <dbReference type="ARBA" id="ARBA00022679"/>
    </source>
</evidence>
<evidence type="ECO:0000313" key="4">
    <source>
        <dbReference type="EMBL" id="MEC4175707.1"/>
    </source>
</evidence>
<evidence type="ECO:0000256" key="1">
    <source>
        <dbReference type="ARBA" id="ARBA00022676"/>
    </source>
</evidence>
<protein>
    <submittedName>
        <fullName evidence="4">Glycosyltransferase family 2 protein</fullName>
        <ecNumber evidence="4">2.4.-.-</ecNumber>
    </submittedName>
</protein>
<sequence length="350" mass="39152">MPAAPSSIKISIIVPCYKAADTLPRCLDALLGQTLPDIEIIAVNDGSPDKCIDILRAYQKEHEDQLVIIDKENEGAWAARRDGIAAARGRHIGFVDADDYVAPEFCETLYACAVQHDADITVCGFCREDASSGRVLSEELTHPRAPFNAQKEPARLLELNTAPWNKLFRADLLKEMGNLRQPPAIFEDVMMHLLVFPRTENVAFAGGSLVRYCVHEGSLMTSITAQQIDSTYQSLVETKDIIEAEDAPQKMMQLVAAEAFLHMGISLMFHVSCDKDVNLKVILRDNKAYLDEHFPSWKSSAIISFGHAVKYRGANLKVWLGRLVYRAHLMRAALGAYRFMIEKMGKDIKW</sequence>
<keyword evidence="2 4" id="KW-0808">Transferase</keyword>
<dbReference type="PANTHER" id="PTHR22916:SF51">
    <property type="entry name" value="GLYCOSYLTRANSFERASE EPSH-RELATED"/>
    <property type="match status" value="1"/>
</dbReference>
<dbReference type="RefSeq" id="WP_326426653.1">
    <property type="nucleotide sequence ID" value="NZ_JAYMFF010000007.1"/>
</dbReference>
<dbReference type="Gene3D" id="3.90.550.10">
    <property type="entry name" value="Spore Coat Polysaccharide Biosynthesis Protein SpsA, Chain A"/>
    <property type="match status" value="1"/>
</dbReference>
<feature type="domain" description="Glycosyltransferase 2-like" evidence="3">
    <location>
        <begin position="11"/>
        <end position="175"/>
    </location>
</feature>
<dbReference type="Pfam" id="PF00535">
    <property type="entry name" value="Glycos_transf_2"/>
    <property type="match status" value="1"/>
</dbReference>
<accession>A0ABU6IGY0</accession>
<keyword evidence="5" id="KW-1185">Reference proteome</keyword>
<evidence type="ECO:0000313" key="5">
    <source>
        <dbReference type="Proteomes" id="UP001349994"/>
    </source>
</evidence>
<dbReference type="EC" id="2.4.-.-" evidence="4"/>
<dbReference type="PANTHER" id="PTHR22916">
    <property type="entry name" value="GLYCOSYLTRANSFERASE"/>
    <property type="match status" value="1"/>
</dbReference>
<reference evidence="4 5" key="1">
    <citation type="submission" date="2024-01" db="EMBL/GenBank/DDBJ databases">
        <title>novel species in genus Adlercreutzia.</title>
        <authorList>
            <person name="Liu X."/>
        </authorList>
    </citation>
    <scope>NUCLEOTIDE SEQUENCE [LARGE SCALE GENOMIC DNA]</scope>
    <source>
        <strain evidence="4 5">R7</strain>
    </source>
</reference>